<feature type="compositionally biased region" description="Low complexity" evidence="1">
    <location>
        <begin position="1"/>
        <end position="16"/>
    </location>
</feature>
<comment type="caution">
    <text evidence="2">The sequence shown here is derived from an EMBL/GenBank/DDBJ whole genome shotgun (WGS) entry which is preliminary data.</text>
</comment>
<accession>A0ABR0E9A0</accession>
<gene>
    <name evidence="2" type="ORF">PRZ48_010661</name>
</gene>
<evidence type="ECO:0000256" key="1">
    <source>
        <dbReference type="SAM" id="MobiDB-lite"/>
    </source>
</evidence>
<name>A0ABR0E9A0_ZASCE</name>
<evidence type="ECO:0000313" key="2">
    <source>
        <dbReference type="EMBL" id="KAK4498005.1"/>
    </source>
</evidence>
<proteinExistence type="predicted"/>
<feature type="region of interest" description="Disordered" evidence="1">
    <location>
        <begin position="1"/>
        <end position="31"/>
    </location>
</feature>
<dbReference type="Proteomes" id="UP001305779">
    <property type="component" value="Unassembled WGS sequence"/>
</dbReference>
<reference evidence="2 3" key="1">
    <citation type="journal article" date="2023" name="G3 (Bethesda)">
        <title>A chromosome-level genome assembly of Zasmidium syzygii isolated from banana leaves.</title>
        <authorList>
            <person name="van Westerhoven A.C."/>
            <person name="Mehrabi R."/>
            <person name="Talebi R."/>
            <person name="Steentjes M.B.F."/>
            <person name="Corcolon B."/>
            <person name="Chong P.A."/>
            <person name="Kema G.H.J."/>
            <person name="Seidl M.F."/>
        </authorList>
    </citation>
    <scope>NUCLEOTIDE SEQUENCE [LARGE SCALE GENOMIC DNA]</scope>
    <source>
        <strain evidence="2 3">P124</strain>
    </source>
</reference>
<protein>
    <submittedName>
        <fullName evidence="2">Uncharacterized protein</fullName>
    </submittedName>
</protein>
<keyword evidence="3" id="KW-1185">Reference proteome</keyword>
<sequence>MSNSNNQHAASASGSARTDDLPPPYSTSLPEHSCQTAAQAFRILEAHRQSKIRELDERESLLKNKAATIIAPIRQQLVDNLQRERQRLLADFTQSDNDSKAVVHAGQKFKFATEGLANDFVERRRKDLRVNLDMMIWDAENKGAAHVDPEILVQLGQTQASLRFLRGQETLAEKGQR</sequence>
<organism evidence="2 3">
    <name type="scientific">Zasmidium cellare</name>
    <name type="common">Wine cellar mold</name>
    <name type="synonym">Racodium cellare</name>
    <dbReference type="NCBI Taxonomy" id="395010"/>
    <lineage>
        <taxon>Eukaryota</taxon>
        <taxon>Fungi</taxon>
        <taxon>Dikarya</taxon>
        <taxon>Ascomycota</taxon>
        <taxon>Pezizomycotina</taxon>
        <taxon>Dothideomycetes</taxon>
        <taxon>Dothideomycetidae</taxon>
        <taxon>Mycosphaerellales</taxon>
        <taxon>Mycosphaerellaceae</taxon>
        <taxon>Zasmidium</taxon>
    </lineage>
</organism>
<dbReference type="EMBL" id="JAXOVC010000008">
    <property type="protein sequence ID" value="KAK4498005.1"/>
    <property type="molecule type" value="Genomic_DNA"/>
</dbReference>
<evidence type="ECO:0000313" key="3">
    <source>
        <dbReference type="Proteomes" id="UP001305779"/>
    </source>
</evidence>